<evidence type="ECO:0000313" key="4">
    <source>
        <dbReference type="Proteomes" id="UP000525686"/>
    </source>
</evidence>
<sequence length="93" mass="10215">MIHTGHRDVGTSTRDDDHWTQRAACAGTYDGMTAERTEHANIRLARAVCAACPVREPCLADALAAEGLTGPGQRWGVRGGLTPRERWHRRHTA</sequence>
<name>A0A7W3WIB6_9ACTN</name>
<feature type="region of interest" description="Disordered" evidence="1">
    <location>
        <begin position="69"/>
        <end position="93"/>
    </location>
</feature>
<dbReference type="EMBL" id="JABJWZ010000031">
    <property type="protein sequence ID" value="MBB1252886.1"/>
    <property type="molecule type" value="Genomic_DNA"/>
</dbReference>
<dbReference type="Proteomes" id="UP000525686">
    <property type="component" value="Unassembled WGS sequence"/>
</dbReference>
<accession>A0A7W3WIB6</accession>
<organism evidence="3 4">
    <name type="scientific">Streptomyces alkaliterrae</name>
    <dbReference type="NCBI Taxonomy" id="2213162"/>
    <lineage>
        <taxon>Bacteria</taxon>
        <taxon>Bacillati</taxon>
        <taxon>Actinomycetota</taxon>
        <taxon>Actinomycetes</taxon>
        <taxon>Kitasatosporales</taxon>
        <taxon>Streptomycetaceae</taxon>
        <taxon>Streptomyces</taxon>
    </lineage>
</organism>
<feature type="domain" description="4Fe-4S Wbl-type" evidence="2">
    <location>
        <begin position="24"/>
        <end position="88"/>
    </location>
</feature>
<evidence type="ECO:0000259" key="2">
    <source>
        <dbReference type="PROSITE" id="PS51674"/>
    </source>
</evidence>
<proteinExistence type="predicted"/>
<gene>
    <name evidence="3" type="ORF">H3146_05830</name>
</gene>
<protein>
    <submittedName>
        <fullName evidence="3">WhiB family transcriptional regulator</fullName>
    </submittedName>
</protein>
<dbReference type="PROSITE" id="PS51674">
    <property type="entry name" value="4FE4S_WBL"/>
    <property type="match status" value="1"/>
</dbReference>
<dbReference type="Pfam" id="PF02467">
    <property type="entry name" value="Whib"/>
    <property type="match status" value="1"/>
</dbReference>
<comment type="caution">
    <text evidence="3">The sequence shown here is derived from an EMBL/GenBank/DDBJ whole genome shotgun (WGS) entry which is preliminary data.</text>
</comment>
<dbReference type="AlphaFoldDB" id="A0A7W3WIB6"/>
<dbReference type="InterPro" id="IPR034768">
    <property type="entry name" value="4FE4S_WBL"/>
</dbReference>
<evidence type="ECO:0000313" key="3">
    <source>
        <dbReference type="EMBL" id="MBB1252886.1"/>
    </source>
</evidence>
<dbReference type="RefSeq" id="WP_181353681.1">
    <property type="nucleotide sequence ID" value="NZ_JABJWZ010000031.1"/>
</dbReference>
<reference evidence="4" key="1">
    <citation type="submission" date="2020-05" db="EMBL/GenBank/DDBJ databases">
        <title>Classification of alakaliphilic streptomycetes isolated from an alkaline soil next to Lonar Crater, India and a proposal for the recognition of Streptomyces alkaliterrae sp. nov.</title>
        <authorList>
            <person name="Golinska P."/>
        </authorList>
    </citation>
    <scope>NUCLEOTIDE SEQUENCE [LARGE SCALE GENOMIC DNA]</scope>
    <source>
        <strain evidence="4">OF3</strain>
    </source>
</reference>
<evidence type="ECO:0000256" key="1">
    <source>
        <dbReference type="SAM" id="MobiDB-lite"/>
    </source>
</evidence>